<evidence type="ECO:0000256" key="13">
    <source>
        <dbReference type="PIRSR" id="PIRSR602401-1"/>
    </source>
</evidence>
<keyword evidence="15" id="KW-0812">Transmembrane</keyword>
<evidence type="ECO:0000256" key="15">
    <source>
        <dbReference type="SAM" id="Phobius"/>
    </source>
</evidence>
<dbReference type="CDD" id="cd11056">
    <property type="entry name" value="CYP6-like"/>
    <property type="match status" value="1"/>
</dbReference>
<dbReference type="FunFam" id="1.10.630.10:FF:000042">
    <property type="entry name" value="Cytochrome P450"/>
    <property type="match status" value="1"/>
</dbReference>
<comment type="similarity">
    <text evidence="4 14">Belongs to the cytochrome P450 family.</text>
</comment>
<keyword evidence="15" id="KW-1133">Transmembrane helix</keyword>
<dbReference type="GO" id="GO:0016705">
    <property type="term" value="F:oxidoreductase activity, acting on paired donors, with incorporation or reduction of molecular oxygen"/>
    <property type="evidence" value="ECO:0007669"/>
    <property type="project" value="InterPro"/>
</dbReference>
<evidence type="ECO:0000256" key="3">
    <source>
        <dbReference type="ARBA" id="ARBA00004406"/>
    </source>
</evidence>
<evidence type="ECO:0000256" key="4">
    <source>
        <dbReference type="ARBA" id="ARBA00010617"/>
    </source>
</evidence>
<dbReference type="AlphaFoldDB" id="A0A0M4HGW3"/>
<comment type="cofactor">
    <cofactor evidence="1 13">
        <name>heme</name>
        <dbReference type="ChEBI" id="CHEBI:30413"/>
    </cofactor>
</comment>
<dbReference type="InterPro" id="IPR001128">
    <property type="entry name" value="Cyt_P450"/>
</dbReference>
<evidence type="ECO:0000256" key="12">
    <source>
        <dbReference type="ARBA" id="ARBA00023136"/>
    </source>
</evidence>
<feature type="transmembrane region" description="Helical" evidence="15">
    <location>
        <begin position="20"/>
        <end position="44"/>
    </location>
</feature>
<dbReference type="InterPro" id="IPR002401">
    <property type="entry name" value="Cyt_P450_E_grp-I"/>
</dbReference>
<dbReference type="InterPro" id="IPR050476">
    <property type="entry name" value="Insect_CytP450_Detox"/>
</dbReference>
<evidence type="ECO:0000256" key="8">
    <source>
        <dbReference type="ARBA" id="ARBA00022848"/>
    </source>
</evidence>
<dbReference type="GO" id="GO:0020037">
    <property type="term" value="F:heme binding"/>
    <property type="evidence" value="ECO:0007669"/>
    <property type="project" value="InterPro"/>
</dbReference>
<dbReference type="GO" id="GO:0004497">
    <property type="term" value="F:monooxygenase activity"/>
    <property type="evidence" value="ECO:0007669"/>
    <property type="project" value="UniProtKB-KW"/>
</dbReference>
<reference evidence="16" key="1">
    <citation type="journal article" date="2015" name="Insect Biochem. Mol. Biol.">
        <title>Cytochrome P450s from the Chinese white pine beetle, Dendroctonus armandi (Curculionidae: Scolytinae): Expression profiles of different stages and responses to host allelochemicals.</title>
        <authorList>
            <person name="Dai L."/>
            <person name="Ma M."/>
            <person name="Wang C."/>
            <person name="Shi Q."/>
            <person name="Zhang R."/>
            <person name="Chen H."/>
        </authorList>
    </citation>
    <scope>NUCLEOTIDE SEQUENCE</scope>
</reference>
<evidence type="ECO:0000256" key="7">
    <source>
        <dbReference type="ARBA" id="ARBA00022824"/>
    </source>
</evidence>
<dbReference type="PANTHER" id="PTHR24292:SF45">
    <property type="entry name" value="CYTOCHROME P450 6G1-RELATED"/>
    <property type="match status" value="1"/>
</dbReference>
<dbReference type="PANTHER" id="PTHR24292">
    <property type="entry name" value="CYTOCHROME P450"/>
    <property type="match status" value="1"/>
</dbReference>
<keyword evidence="10 13" id="KW-0408">Iron</keyword>
<comment type="subcellular location">
    <subcellularLocation>
        <location evidence="3">Endoplasmic reticulum membrane</location>
        <topology evidence="3">Peripheral membrane protein</topology>
    </subcellularLocation>
    <subcellularLocation>
        <location evidence="2">Microsome membrane</location>
        <topology evidence="2">Peripheral membrane protein</topology>
    </subcellularLocation>
</comment>
<proteinExistence type="evidence at transcript level"/>
<evidence type="ECO:0000256" key="5">
    <source>
        <dbReference type="ARBA" id="ARBA00022617"/>
    </source>
</evidence>
<dbReference type="PROSITE" id="PS00086">
    <property type="entry name" value="CYTOCHROME_P450"/>
    <property type="match status" value="1"/>
</dbReference>
<evidence type="ECO:0000256" key="14">
    <source>
        <dbReference type="RuleBase" id="RU000461"/>
    </source>
</evidence>
<accession>A0A0M4HGW3</accession>
<name>A0A0M4HGW3_9CUCU</name>
<evidence type="ECO:0000256" key="10">
    <source>
        <dbReference type="ARBA" id="ARBA00023004"/>
    </source>
</evidence>
<feature type="binding site" description="axial binding residue" evidence="13">
    <location>
        <position position="462"/>
    </location>
    <ligand>
        <name>heme</name>
        <dbReference type="ChEBI" id="CHEBI:30413"/>
    </ligand>
    <ligandPart>
        <name>Fe</name>
        <dbReference type="ChEBI" id="CHEBI:18248"/>
    </ligandPart>
</feature>
<keyword evidence="9 14" id="KW-0560">Oxidoreductase</keyword>
<gene>
    <name evidence="16" type="primary">CYP345F1</name>
</gene>
<evidence type="ECO:0000313" key="16">
    <source>
        <dbReference type="EMBL" id="ALD15917.1"/>
    </source>
</evidence>
<dbReference type="PRINTS" id="PR00385">
    <property type="entry name" value="P450"/>
</dbReference>
<keyword evidence="6 13" id="KW-0479">Metal-binding</keyword>
<keyword evidence="11 14" id="KW-0503">Monooxygenase</keyword>
<keyword evidence="7" id="KW-0256">Endoplasmic reticulum</keyword>
<dbReference type="InterPro" id="IPR036396">
    <property type="entry name" value="Cyt_P450_sf"/>
</dbReference>
<keyword evidence="8" id="KW-0492">Microsome</keyword>
<evidence type="ECO:0000256" key="11">
    <source>
        <dbReference type="ARBA" id="ARBA00023033"/>
    </source>
</evidence>
<dbReference type="GO" id="GO:0005506">
    <property type="term" value="F:iron ion binding"/>
    <property type="evidence" value="ECO:0007669"/>
    <property type="project" value="InterPro"/>
</dbReference>
<keyword evidence="5 13" id="KW-0349">Heme</keyword>
<evidence type="ECO:0000256" key="2">
    <source>
        <dbReference type="ARBA" id="ARBA00004174"/>
    </source>
</evidence>
<organism evidence="16">
    <name type="scientific">Dendroctonus armandi</name>
    <dbReference type="NCBI Taxonomy" id="77159"/>
    <lineage>
        <taxon>Eukaryota</taxon>
        <taxon>Metazoa</taxon>
        <taxon>Ecdysozoa</taxon>
        <taxon>Arthropoda</taxon>
        <taxon>Hexapoda</taxon>
        <taxon>Insecta</taxon>
        <taxon>Pterygota</taxon>
        <taxon>Neoptera</taxon>
        <taxon>Endopterygota</taxon>
        <taxon>Coleoptera</taxon>
        <taxon>Polyphaga</taxon>
        <taxon>Cucujiformia</taxon>
        <taxon>Curculionidae</taxon>
        <taxon>Scolytinae</taxon>
        <taxon>Dendroctonus</taxon>
    </lineage>
</organism>
<dbReference type="SUPFAM" id="SSF48264">
    <property type="entry name" value="Cytochrome P450"/>
    <property type="match status" value="1"/>
</dbReference>
<dbReference type="EMBL" id="KR012842">
    <property type="protein sequence ID" value="ALD15917.1"/>
    <property type="molecule type" value="mRNA"/>
</dbReference>
<evidence type="ECO:0000256" key="6">
    <source>
        <dbReference type="ARBA" id="ARBA00022723"/>
    </source>
</evidence>
<evidence type="ECO:0000256" key="1">
    <source>
        <dbReference type="ARBA" id="ARBA00001971"/>
    </source>
</evidence>
<dbReference type="GO" id="GO:0005789">
    <property type="term" value="C:endoplasmic reticulum membrane"/>
    <property type="evidence" value="ECO:0007669"/>
    <property type="project" value="UniProtKB-SubCell"/>
</dbReference>
<keyword evidence="12 15" id="KW-0472">Membrane</keyword>
<dbReference type="PRINTS" id="PR00463">
    <property type="entry name" value="EP450I"/>
</dbReference>
<dbReference type="Pfam" id="PF00067">
    <property type="entry name" value="p450"/>
    <property type="match status" value="1"/>
</dbReference>
<evidence type="ECO:0000256" key="9">
    <source>
        <dbReference type="ARBA" id="ARBA00023002"/>
    </source>
</evidence>
<sequence>MFRSRLCKRMPVNSEFQMYLNILVPNWTTLGILPLLILVCYIYINFIHSYWKRRGIPYEKPYLLTGSLWKVFSGKRHVGKHLGDLYRKFDGPYFGIYVCGQPYLVIRSPDIIKDITIRDFSNFEDRTFACDKNADDMAGNSLFILRNPEWRSVRVKLTNIFTSAKIKQMFPVMLQIAEDVQHYAETHNNEIIELKDLSSKYMTDLVARCFFGIEIRSFVETKVTPFRKVCIDVVNVTIFRSFCLFCYFFLPKLVSLLRLKFLNTKYLKEVFLETLSIREKTGFLRNDFVDLLINVRKTFANTEGLTFDTTSMVSQAITFFIAGFETSSNLLAFTLYELSLHPECLEKLRKEIFKMFPDETSPLAFDKLQQFTYLDMVIAEVLRRYPFAPFLNRNCKEDYVISQTGFKIKKGTPILIPMDGVHYDPNYYKNPEKFDPERFRDNFKHFTSTCVYLPFGMGPRNCIGDRFAQIITKVCIIYMIKNFTVEKCHLTPDPVVLNPKSPFPLPMHGLKVKLRKL</sequence>
<dbReference type="Gene3D" id="1.10.630.10">
    <property type="entry name" value="Cytochrome P450"/>
    <property type="match status" value="1"/>
</dbReference>
<dbReference type="InterPro" id="IPR017972">
    <property type="entry name" value="Cyt_P450_CS"/>
</dbReference>
<protein>
    <submittedName>
        <fullName evidence="16">Cytochrome P450</fullName>
    </submittedName>
</protein>